<keyword evidence="2" id="KW-0804">Transcription</keyword>
<dbReference type="Proteomes" id="UP000198741">
    <property type="component" value="Chromosome I"/>
</dbReference>
<gene>
    <name evidence="4" type="ORF">SAMN04515671_3339</name>
</gene>
<dbReference type="PANTHER" id="PTHR43130">
    <property type="entry name" value="ARAC-FAMILY TRANSCRIPTIONAL REGULATOR"/>
    <property type="match status" value="1"/>
</dbReference>
<evidence type="ECO:0000256" key="2">
    <source>
        <dbReference type="ARBA" id="ARBA00023163"/>
    </source>
</evidence>
<dbReference type="RefSeq" id="WP_090477728.1">
    <property type="nucleotide sequence ID" value="NZ_LT629710.1"/>
</dbReference>
<dbReference type="OrthoDB" id="3194870at2"/>
<dbReference type="CDD" id="cd03137">
    <property type="entry name" value="GATase1_AraC_1"/>
    <property type="match status" value="1"/>
</dbReference>
<dbReference type="AlphaFoldDB" id="A0A1H0R1U1"/>
<dbReference type="Pfam" id="PF01965">
    <property type="entry name" value="DJ-1_PfpI"/>
    <property type="match status" value="1"/>
</dbReference>
<accession>A0A1H0R1U1</accession>
<dbReference type="GO" id="GO:0043565">
    <property type="term" value="F:sequence-specific DNA binding"/>
    <property type="evidence" value="ECO:0007669"/>
    <property type="project" value="InterPro"/>
</dbReference>
<sequence>MTAPPPRTVIFLAVPDLQILDLAGPMEVFHGADRVARSQSRAGYDLAVVSASPGRLMTSGGLGIHAEALPDPATPIDTLVLPGGDGARATPTDSAAVSWIRQAAPHARRIATVCTGSFLAGRAGLLDGRRVATHWQRTGMLQSEFPTAEVDPDRLYLQDGDLWSSGGVTAGIDLALAMVEQDHSAETAQLVARHLVLSWRRPGGQSQYAVPTWAPRGRTPPIVRAQNLIDADPGGDHRAAVLAATVGMSERHFARVFSAEVGEPPARYVEATRMQAARTLLETDDQTVTAIAARCGFGTAETMRRTFIRRLGVPPDRYRERFHLTRSS</sequence>
<dbReference type="SUPFAM" id="SSF52317">
    <property type="entry name" value="Class I glutamine amidotransferase-like"/>
    <property type="match status" value="1"/>
</dbReference>
<dbReference type="STRING" id="1090615.SAMN04515671_3339"/>
<evidence type="ECO:0000259" key="3">
    <source>
        <dbReference type="PROSITE" id="PS01124"/>
    </source>
</evidence>
<keyword evidence="1" id="KW-0805">Transcription regulation</keyword>
<name>A0A1H0R1U1_9ACTN</name>
<proteinExistence type="predicted"/>
<dbReference type="InterPro" id="IPR009057">
    <property type="entry name" value="Homeodomain-like_sf"/>
</dbReference>
<dbReference type="InterPro" id="IPR052158">
    <property type="entry name" value="INH-QAR"/>
</dbReference>
<protein>
    <submittedName>
        <fullName evidence="4">Transcriptional regulator GlxA family, contains an amidase domain and an AraC-type DNA-binding HTH domain</fullName>
    </submittedName>
</protein>
<dbReference type="InterPro" id="IPR029062">
    <property type="entry name" value="Class_I_gatase-like"/>
</dbReference>
<dbReference type="Gene3D" id="1.10.10.60">
    <property type="entry name" value="Homeodomain-like"/>
    <property type="match status" value="2"/>
</dbReference>
<dbReference type="PROSITE" id="PS01124">
    <property type="entry name" value="HTH_ARAC_FAMILY_2"/>
    <property type="match status" value="1"/>
</dbReference>
<evidence type="ECO:0000313" key="4">
    <source>
        <dbReference type="EMBL" id="SDP22968.1"/>
    </source>
</evidence>
<dbReference type="SMART" id="SM00342">
    <property type="entry name" value="HTH_ARAC"/>
    <property type="match status" value="1"/>
</dbReference>
<dbReference type="PANTHER" id="PTHR43130:SF3">
    <property type="entry name" value="HTH-TYPE TRANSCRIPTIONAL REGULATOR RV1931C"/>
    <property type="match status" value="1"/>
</dbReference>
<keyword evidence="4" id="KW-0238">DNA-binding</keyword>
<evidence type="ECO:0000313" key="5">
    <source>
        <dbReference type="Proteomes" id="UP000198741"/>
    </source>
</evidence>
<dbReference type="EMBL" id="LT629710">
    <property type="protein sequence ID" value="SDP22968.1"/>
    <property type="molecule type" value="Genomic_DNA"/>
</dbReference>
<feature type="domain" description="HTH araC/xylS-type" evidence="3">
    <location>
        <begin position="223"/>
        <end position="321"/>
    </location>
</feature>
<dbReference type="SUPFAM" id="SSF46689">
    <property type="entry name" value="Homeodomain-like"/>
    <property type="match status" value="2"/>
</dbReference>
<dbReference type="InterPro" id="IPR018060">
    <property type="entry name" value="HTH_AraC"/>
</dbReference>
<evidence type="ECO:0000256" key="1">
    <source>
        <dbReference type="ARBA" id="ARBA00023015"/>
    </source>
</evidence>
<dbReference type="GO" id="GO:0003700">
    <property type="term" value="F:DNA-binding transcription factor activity"/>
    <property type="evidence" value="ECO:0007669"/>
    <property type="project" value="InterPro"/>
</dbReference>
<dbReference type="Pfam" id="PF12833">
    <property type="entry name" value="HTH_18"/>
    <property type="match status" value="1"/>
</dbReference>
<keyword evidence="5" id="KW-1185">Reference proteome</keyword>
<dbReference type="Gene3D" id="3.40.50.880">
    <property type="match status" value="1"/>
</dbReference>
<reference evidence="4 5" key="1">
    <citation type="submission" date="2016-10" db="EMBL/GenBank/DDBJ databases">
        <authorList>
            <person name="de Groot N.N."/>
        </authorList>
    </citation>
    <scope>NUCLEOTIDE SEQUENCE [LARGE SCALE GENOMIC DNA]</scope>
    <source>
        <strain evidence="5">P4-7,KCTC 19426,CECT 7604</strain>
    </source>
</reference>
<dbReference type="InterPro" id="IPR002818">
    <property type="entry name" value="DJ-1/PfpI"/>
</dbReference>
<organism evidence="4 5">
    <name type="scientific">Nakamurella panacisegetis</name>
    <dbReference type="NCBI Taxonomy" id="1090615"/>
    <lineage>
        <taxon>Bacteria</taxon>
        <taxon>Bacillati</taxon>
        <taxon>Actinomycetota</taxon>
        <taxon>Actinomycetes</taxon>
        <taxon>Nakamurellales</taxon>
        <taxon>Nakamurellaceae</taxon>
        <taxon>Nakamurella</taxon>
    </lineage>
</organism>